<proteinExistence type="predicted"/>
<reference evidence="1 2" key="2">
    <citation type="journal article" date="2022" name="Mol. Biol. Evol.">
        <title>Comparative Genomics Reveals Insights into the Divergent Evolution of Astigmatic Mites and Household Pest Adaptations.</title>
        <authorList>
            <person name="Xiong Q."/>
            <person name="Wan A.T."/>
            <person name="Liu X."/>
            <person name="Fung C.S."/>
            <person name="Xiao X."/>
            <person name="Malainual N."/>
            <person name="Hou J."/>
            <person name="Wang L."/>
            <person name="Wang M."/>
            <person name="Yang K.Y."/>
            <person name="Cui Y."/>
            <person name="Leung E.L."/>
            <person name="Nong W."/>
            <person name="Shin S.K."/>
            <person name="Au S.W."/>
            <person name="Jeong K.Y."/>
            <person name="Chew F.T."/>
            <person name="Hui J.H."/>
            <person name="Leung T.F."/>
            <person name="Tungtrongchitr A."/>
            <person name="Zhong N."/>
            <person name="Liu Z."/>
            <person name="Tsui S.K."/>
        </authorList>
    </citation>
    <scope>NUCLEOTIDE SEQUENCE [LARGE SCALE GENOMIC DNA]</scope>
    <source>
        <strain evidence="1">Derp</strain>
    </source>
</reference>
<gene>
    <name evidence="1" type="ORF">DERP_001984</name>
</gene>
<sequence length="75" mass="8799">MTNIQLPFVNDEINNKLKKQQQKQQKPVFNYLNFLISGRPNKETKLKLIENNISPYLIDLFFLVTSNESLTTSVR</sequence>
<comment type="caution">
    <text evidence="1">The sequence shown here is derived from an EMBL/GenBank/DDBJ whole genome shotgun (WGS) entry which is preliminary data.</text>
</comment>
<accession>A0ABQ8JC61</accession>
<keyword evidence="2" id="KW-1185">Reference proteome</keyword>
<protein>
    <submittedName>
        <fullName evidence="1">Uncharacterized protein</fullName>
    </submittedName>
</protein>
<dbReference type="Proteomes" id="UP000887458">
    <property type="component" value="Unassembled WGS sequence"/>
</dbReference>
<dbReference type="EMBL" id="NJHN03000054">
    <property type="protein sequence ID" value="KAH9420148.1"/>
    <property type="molecule type" value="Genomic_DNA"/>
</dbReference>
<reference evidence="1 2" key="1">
    <citation type="journal article" date="2018" name="J. Allergy Clin. Immunol.">
        <title>High-quality assembly of Dermatophagoides pteronyssinus genome and transcriptome reveals a wide range of novel allergens.</title>
        <authorList>
            <person name="Liu X.Y."/>
            <person name="Yang K.Y."/>
            <person name="Wang M.Q."/>
            <person name="Kwok J.S."/>
            <person name="Zeng X."/>
            <person name="Yang Z."/>
            <person name="Xiao X.J."/>
            <person name="Lau C.P."/>
            <person name="Li Y."/>
            <person name="Huang Z.M."/>
            <person name="Ba J.G."/>
            <person name="Yim A.K."/>
            <person name="Ouyang C.Y."/>
            <person name="Ngai S.M."/>
            <person name="Chan T.F."/>
            <person name="Leung E.L."/>
            <person name="Liu L."/>
            <person name="Liu Z.G."/>
            <person name="Tsui S.K."/>
        </authorList>
    </citation>
    <scope>NUCLEOTIDE SEQUENCE [LARGE SCALE GENOMIC DNA]</scope>
    <source>
        <strain evidence="1">Derp</strain>
    </source>
</reference>
<evidence type="ECO:0000313" key="2">
    <source>
        <dbReference type="Proteomes" id="UP000887458"/>
    </source>
</evidence>
<organism evidence="1 2">
    <name type="scientific">Dermatophagoides pteronyssinus</name>
    <name type="common">European house dust mite</name>
    <dbReference type="NCBI Taxonomy" id="6956"/>
    <lineage>
        <taxon>Eukaryota</taxon>
        <taxon>Metazoa</taxon>
        <taxon>Ecdysozoa</taxon>
        <taxon>Arthropoda</taxon>
        <taxon>Chelicerata</taxon>
        <taxon>Arachnida</taxon>
        <taxon>Acari</taxon>
        <taxon>Acariformes</taxon>
        <taxon>Sarcoptiformes</taxon>
        <taxon>Astigmata</taxon>
        <taxon>Psoroptidia</taxon>
        <taxon>Analgoidea</taxon>
        <taxon>Pyroglyphidae</taxon>
        <taxon>Dermatophagoidinae</taxon>
        <taxon>Dermatophagoides</taxon>
    </lineage>
</organism>
<name>A0ABQ8JC61_DERPT</name>
<evidence type="ECO:0000313" key="1">
    <source>
        <dbReference type="EMBL" id="KAH9420148.1"/>
    </source>
</evidence>